<keyword evidence="1" id="KW-0472">Membrane</keyword>
<dbReference type="InterPro" id="IPR039926">
    <property type="entry name" value="Egg_app_1"/>
</dbReference>
<dbReference type="Proteomes" id="UP000237347">
    <property type="component" value="Unassembled WGS sequence"/>
</dbReference>
<gene>
    <name evidence="2" type="ORF">CFP56_030060</name>
</gene>
<sequence length="67" mass="7467">MSDSENKVATIAKCAVAVFVAAVVIYGLLSGSSTTNRKTMKAPARNHRMFRDDFEKNPAAYFRNLRK</sequence>
<accession>A0AAW0JPJ9</accession>
<dbReference type="Gramene" id="rna-CFP56_44029">
    <property type="protein sequence ID" value="cds-POE61402.1"/>
    <property type="gene ID" value="gene-CFP56_44029"/>
</dbReference>
<keyword evidence="3" id="KW-1185">Reference proteome</keyword>
<comment type="caution">
    <text evidence="2">The sequence shown here is derived from an EMBL/GenBank/DDBJ whole genome shotgun (WGS) entry which is preliminary data.</text>
</comment>
<organism evidence="2 3">
    <name type="scientific">Quercus suber</name>
    <name type="common">Cork oak</name>
    <dbReference type="NCBI Taxonomy" id="58331"/>
    <lineage>
        <taxon>Eukaryota</taxon>
        <taxon>Viridiplantae</taxon>
        <taxon>Streptophyta</taxon>
        <taxon>Embryophyta</taxon>
        <taxon>Tracheophyta</taxon>
        <taxon>Spermatophyta</taxon>
        <taxon>Magnoliopsida</taxon>
        <taxon>eudicotyledons</taxon>
        <taxon>Gunneridae</taxon>
        <taxon>Pentapetalae</taxon>
        <taxon>rosids</taxon>
        <taxon>fabids</taxon>
        <taxon>Fagales</taxon>
        <taxon>Fagaceae</taxon>
        <taxon>Quercus</taxon>
    </lineage>
</organism>
<protein>
    <submittedName>
        <fullName evidence="2">Uncharacterized protein</fullName>
    </submittedName>
</protein>
<dbReference type="PANTHER" id="PTHR33333">
    <property type="entry name" value="ERYTHROCYTE MEMBRANE PROTEIN 1-LIKE"/>
    <property type="match status" value="1"/>
</dbReference>
<evidence type="ECO:0000313" key="2">
    <source>
        <dbReference type="EMBL" id="KAK7828652.1"/>
    </source>
</evidence>
<evidence type="ECO:0000313" key="3">
    <source>
        <dbReference type="Proteomes" id="UP000237347"/>
    </source>
</evidence>
<reference evidence="2 3" key="1">
    <citation type="journal article" date="2018" name="Sci. Data">
        <title>The draft genome sequence of cork oak.</title>
        <authorList>
            <person name="Ramos A.M."/>
            <person name="Usie A."/>
            <person name="Barbosa P."/>
            <person name="Barros P.M."/>
            <person name="Capote T."/>
            <person name="Chaves I."/>
            <person name="Simoes F."/>
            <person name="Abreu I."/>
            <person name="Carrasquinho I."/>
            <person name="Faro C."/>
            <person name="Guimaraes J.B."/>
            <person name="Mendonca D."/>
            <person name="Nobrega F."/>
            <person name="Rodrigues L."/>
            <person name="Saibo N.J.M."/>
            <person name="Varela M.C."/>
            <person name="Egas C."/>
            <person name="Matos J."/>
            <person name="Miguel C.M."/>
            <person name="Oliveira M.M."/>
            <person name="Ricardo C.P."/>
            <person name="Goncalves S."/>
        </authorList>
    </citation>
    <scope>NUCLEOTIDE SEQUENCE [LARGE SCALE GENOMIC DNA]</scope>
    <source>
        <strain evidence="3">cv. HL8</strain>
    </source>
</reference>
<proteinExistence type="predicted"/>
<name>A0AAW0JPJ9_QUESU</name>
<feature type="transmembrane region" description="Helical" evidence="1">
    <location>
        <begin position="6"/>
        <end position="29"/>
    </location>
</feature>
<dbReference type="PANTHER" id="PTHR33333:SF32">
    <property type="entry name" value="PSAD1"/>
    <property type="match status" value="1"/>
</dbReference>
<dbReference type="AlphaFoldDB" id="A0AAW0JPJ9"/>
<keyword evidence="1" id="KW-1133">Transmembrane helix</keyword>
<dbReference type="EMBL" id="PKMF04000499">
    <property type="protein sequence ID" value="KAK7828652.1"/>
    <property type="molecule type" value="Genomic_DNA"/>
</dbReference>
<keyword evidence="1" id="KW-0812">Transmembrane</keyword>
<evidence type="ECO:0000256" key="1">
    <source>
        <dbReference type="SAM" id="Phobius"/>
    </source>
</evidence>